<keyword evidence="6" id="KW-1185">Reference proteome</keyword>
<dbReference type="InterPro" id="IPR008201">
    <property type="entry name" value="HepT-like"/>
</dbReference>
<dbReference type="EMBL" id="MIJE01000034">
    <property type="protein sequence ID" value="OEF95945.1"/>
    <property type="molecule type" value="Genomic_DNA"/>
</dbReference>
<organism evidence="5 6">
    <name type="scientific">Desulfuribacillus alkaliarsenatis</name>
    <dbReference type="NCBI Taxonomy" id="766136"/>
    <lineage>
        <taxon>Bacteria</taxon>
        <taxon>Bacillati</taxon>
        <taxon>Bacillota</taxon>
        <taxon>Desulfuribacillia</taxon>
        <taxon>Desulfuribacillales</taxon>
        <taxon>Desulfuribacillaceae</taxon>
        <taxon>Desulfuribacillus</taxon>
    </lineage>
</organism>
<dbReference type="GO" id="GO:0004540">
    <property type="term" value="F:RNA nuclease activity"/>
    <property type="evidence" value="ECO:0007669"/>
    <property type="project" value="InterPro"/>
</dbReference>
<comment type="caution">
    <text evidence="5">The sequence shown here is derived from an EMBL/GenBank/DDBJ whole genome shotgun (WGS) entry which is preliminary data.</text>
</comment>
<dbReference type="PANTHER" id="PTHR33397">
    <property type="entry name" value="UPF0331 PROTEIN YUTE"/>
    <property type="match status" value="1"/>
</dbReference>
<sequence>MVNSELVKRKIAYIDECIKKINKYSNYTYQQFAQDDIVQDVVEYNLFQAINLMIDIAQHVVTDGDLGKPEKLSDGFEILFAKKYITERQLFTYKNMVGFRNIIAHQYTSLDKKIVYTAMNEKVKDIKEFVSFVLEDII</sequence>
<dbReference type="Pfam" id="PF01934">
    <property type="entry name" value="HepT-like"/>
    <property type="match status" value="1"/>
</dbReference>
<dbReference type="InterPro" id="IPR052379">
    <property type="entry name" value="Type_VII_TA_RNase"/>
</dbReference>
<dbReference type="GO" id="GO:0016787">
    <property type="term" value="F:hydrolase activity"/>
    <property type="evidence" value="ECO:0007669"/>
    <property type="project" value="UniProtKB-KW"/>
</dbReference>
<dbReference type="Gene3D" id="1.20.120.580">
    <property type="entry name" value="bsu32300-like"/>
    <property type="match status" value="1"/>
</dbReference>
<reference evidence="5 6" key="1">
    <citation type="submission" date="2016-09" db="EMBL/GenBank/DDBJ databases">
        <title>Draft genome sequence for the type strain of Desulfuribacillus alkaliarsenatis AHT28, an obligately anaerobic, sulfidogenic bacterium isolated from Russian soda lake sediments.</title>
        <authorList>
            <person name="Abin C.A."/>
            <person name="Hollibaugh J.T."/>
        </authorList>
    </citation>
    <scope>NUCLEOTIDE SEQUENCE [LARGE SCALE GENOMIC DNA]</scope>
    <source>
        <strain evidence="5 6">AHT28</strain>
    </source>
</reference>
<dbReference type="Proteomes" id="UP000094296">
    <property type="component" value="Unassembled WGS sequence"/>
</dbReference>
<evidence type="ECO:0000256" key="1">
    <source>
        <dbReference type="ARBA" id="ARBA00022649"/>
    </source>
</evidence>
<accession>A0A1E5FZE8</accession>
<evidence type="ECO:0000313" key="6">
    <source>
        <dbReference type="Proteomes" id="UP000094296"/>
    </source>
</evidence>
<evidence type="ECO:0000256" key="3">
    <source>
        <dbReference type="ARBA" id="ARBA00022801"/>
    </source>
</evidence>
<dbReference type="InterPro" id="IPR037038">
    <property type="entry name" value="HepT-like_sf"/>
</dbReference>
<dbReference type="AlphaFoldDB" id="A0A1E5FZE8"/>
<evidence type="ECO:0000313" key="5">
    <source>
        <dbReference type="EMBL" id="OEF95945.1"/>
    </source>
</evidence>
<comment type="similarity">
    <text evidence="4">Belongs to the HepT RNase toxin family.</text>
</comment>
<evidence type="ECO:0008006" key="7">
    <source>
        <dbReference type="Google" id="ProtNLM"/>
    </source>
</evidence>
<protein>
    <recommendedName>
        <fullName evidence="7">DUF86 domain-containing protein</fullName>
    </recommendedName>
</protein>
<proteinExistence type="inferred from homology"/>
<dbReference type="GO" id="GO:0110001">
    <property type="term" value="C:toxin-antitoxin complex"/>
    <property type="evidence" value="ECO:0007669"/>
    <property type="project" value="InterPro"/>
</dbReference>
<evidence type="ECO:0000256" key="2">
    <source>
        <dbReference type="ARBA" id="ARBA00022722"/>
    </source>
</evidence>
<dbReference type="NCBIfam" id="NF047751">
    <property type="entry name" value="HepT_toxin"/>
    <property type="match status" value="1"/>
</dbReference>
<gene>
    <name evidence="5" type="ORF">BHF68_11180</name>
</gene>
<evidence type="ECO:0000256" key="4">
    <source>
        <dbReference type="ARBA" id="ARBA00024207"/>
    </source>
</evidence>
<keyword evidence="1" id="KW-1277">Toxin-antitoxin system</keyword>
<dbReference type="PANTHER" id="PTHR33397:SF5">
    <property type="entry name" value="RNASE YUTE-RELATED"/>
    <property type="match status" value="1"/>
</dbReference>
<dbReference type="RefSeq" id="WP_069644218.1">
    <property type="nucleotide sequence ID" value="NZ_MIJE01000034.1"/>
</dbReference>
<keyword evidence="3" id="KW-0378">Hydrolase</keyword>
<dbReference type="STRING" id="766136.BHF68_11180"/>
<keyword evidence="2" id="KW-0540">Nuclease</keyword>
<name>A0A1E5FZE8_9FIRM</name>